<name>A0A1F4S6B2_UNCSA</name>
<dbReference type="InterPro" id="IPR016171">
    <property type="entry name" value="Vanillyl_alc_oxidase_C-sub2"/>
</dbReference>
<evidence type="ECO:0000256" key="7">
    <source>
        <dbReference type="ARBA" id="ARBA00038897"/>
    </source>
</evidence>
<dbReference type="InterPro" id="IPR006094">
    <property type="entry name" value="Oxid_FAD_bind_N"/>
</dbReference>
<evidence type="ECO:0000259" key="8">
    <source>
        <dbReference type="PROSITE" id="PS51387"/>
    </source>
</evidence>
<protein>
    <recommendedName>
        <fullName evidence="7">D-lactate dehydrogenase (cytochrome)</fullName>
        <ecNumber evidence="7">1.1.2.4</ecNumber>
    </recommendedName>
</protein>
<dbReference type="InterPro" id="IPR036318">
    <property type="entry name" value="FAD-bd_PCMH-like_sf"/>
</dbReference>
<sequence>MIKKTDQAEIQSYLEDSSNLQGGYAEGLFLPENEKEIASLLQEANSKKMPLTVSAGTTGTTGGCIPFGGWILGTEKLDKIINIDPTKKTALLQPAVTLEKLESETKKLGLLYPPDPTEQTAFIGGTLATNASGARSFRFGATRNWIKRIKVTLTSGKTLDIKRGYKIQEYGIKTPNYKMPNTKTSAGYFSTPEMEMIDLFIGSEGTLGVITEIEIKLIPNFHDTFDIIVFFLNEETAITFVEKARIETDVLKLEYFDNKALNLLRPSYPKLPSHAATAVYMETEITESIQNTYLDKWARLLENLGADMEKSWLGVTNKQKEELKEFRHSMAEHINEKFKKHHSIKFASDIAVPDGKLMEMINFYNDKLSAISHKLFHVKFGHIGQNHLHVNLVPNTPNDIPLAKEIIADFVRKGVSLGGTCSAEHGIGKIKHDYLKMMYGDKGIEEMIKIKKTFDPQDILNRGNIFPANP</sequence>
<keyword evidence="5" id="KW-0809">Transit peptide</keyword>
<dbReference type="PANTHER" id="PTHR11748:SF111">
    <property type="entry name" value="D-LACTATE DEHYDROGENASE, MITOCHONDRIAL-RELATED"/>
    <property type="match status" value="1"/>
</dbReference>
<dbReference type="Proteomes" id="UP000177905">
    <property type="component" value="Unassembled WGS sequence"/>
</dbReference>
<accession>A0A1F4S6B2</accession>
<dbReference type="InterPro" id="IPR004113">
    <property type="entry name" value="FAD-bd_oxidored_4_C"/>
</dbReference>
<dbReference type="Gene3D" id="3.30.465.10">
    <property type="match status" value="1"/>
</dbReference>
<dbReference type="InterPro" id="IPR016166">
    <property type="entry name" value="FAD-bd_PCMH"/>
</dbReference>
<evidence type="ECO:0000256" key="1">
    <source>
        <dbReference type="ARBA" id="ARBA00001974"/>
    </source>
</evidence>
<dbReference type="EMBL" id="MEUA01000016">
    <property type="protein sequence ID" value="OGC15950.1"/>
    <property type="molecule type" value="Genomic_DNA"/>
</dbReference>
<dbReference type="SUPFAM" id="SSF55103">
    <property type="entry name" value="FAD-linked oxidases, C-terminal domain"/>
    <property type="match status" value="1"/>
</dbReference>
<organism evidence="9 10">
    <name type="scientific">candidate division WOR-1 bacterium RIFOXYB2_FULL_36_35</name>
    <dbReference type="NCBI Taxonomy" id="1802578"/>
    <lineage>
        <taxon>Bacteria</taxon>
        <taxon>Bacillati</taxon>
        <taxon>Saganbacteria</taxon>
    </lineage>
</organism>
<dbReference type="AlphaFoldDB" id="A0A1F4S6B2"/>
<comment type="cofactor">
    <cofactor evidence="1">
        <name>FAD</name>
        <dbReference type="ChEBI" id="CHEBI:57692"/>
    </cofactor>
</comment>
<dbReference type="Gene3D" id="1.10.45.10">
    <property type="entry name" value="Vanillyl-alcohol Oxidase, Chain A, domain 4"/>
    <property type="match status" value="1"/>
</dbReference>
<dbReference type="PROSITE" id="PS51387">
    <property type="entry name" value="FAD_PCMH"/>
    <property type="match status" value="1"/>
</dbReference>
<dbReference type="GO" id="GO:0071949">
    <property type="term" value="F:FAD binding"/>
    <property type="evidence" value="ECO:0007669"/>
    <property type="project" value="InterPro"/>
</dbReference>
<keyword evidence="3" id="KW-0285">Flavoprotein</keyword>
<dbReference type="PANTHER" id="PTHR11748">
    <property type="entry name" value="D-LACTATE DEHYDROGENASE"/>
    <property type="match status" value="1"/>
</dbReference>
<evidence type="ECO:0000256" key="2">
    <source>
        <dbReference type="ARBA" id="ARBA00008000"/>
    </source>
</evidence>
<dbReference type="InterPro" id="IPR016164">
    <property type="entry name" value="FAD-linked_Oxase-like_C"/>
</dbReference>
<dbReference type="Pfam" id="PF02913">
    <property type="entry name" value="FAD-oxidase_C"/>
    <property type="match status" value="1"/>
</dbReference>
<dbReference type="GO" id="GO:0008720">
    <property type="term" value="F:D-lactate dehydrogenase (NAD+) activity"/>
    <property type="evidence" value="ECO:0007669"/>
    <property type="project" value="TreeGrafter"/>
</dbReference>
<keyword evidence="6" id="KW-0560">Oxidoreductase</keyword>
<comment type="caution">
    <text evidence="9">The sequence shown here is derived from an EMBL/GenBank/DDBJ whole genome shotgun (WGS) entry which is preliminary data.</text>
</comment>
<gene>
    <name evidence="9" type="ORF">A2290_06845</name>
</gene>
<evidence type="ECO:0000256" key="4">
    <source>
        <dbReference type="ARBA" id="ARBA00022827"/>
    </source>
</evidence>
<dbReference type="Pfam" id="PF01565">
    <property type="entry name" value="FAD_binding_4"/>
    <property type="match status" value="1"/>
</dbReference>
<evidence type="ECO:0000256" key="5">
    <source>
        <dbReference type="ARBA" id="ARBA00022946"/>
    </source>
</evidence>
<feature type="domain" description="FAD-binding PCMH-type" evidence="8">
    <location>
        <begin position="21"/>
        <end position="220"/>
    </location>
</feature>
<evidence type="ECO:0000313" key="9">
    <source>
        <dbReference type="EMBL" id="OGC15950.1"/>
    </source>
</evidence>
<dbReference type="Gene3D" id="3.30.70.2740">
    <property type="match status" value="1"/>
</dbReference>
<evidence type="ECO:0000256" key="6">
    <source>
        <dbReference type="ARBA" id="ARBA00023002"/>
    </source>
</evidence>
<dbReference type="InterPro" id="IPR016169">
    <property type="entry name" value="FAD-bd_PCMH_sub2"/>
</dbReference>
<evidence type="ECO:0000313" key="10">
    <source>
        <dbReference type="Proteomes" id="UP000177905"/>
    </source>
</evidence>
<dbReference type="SUPFAM" id="SSF56176">
    <property type="entry name" value="FAD-binding/transporter-associated domain-like"/>
    <property type="match status" value="1"/>
</dbReference>
<comment type="similarity">
    <text evidence="2">Belongs to the FAD-binding oxidoreductase/transferase type 4 family.</text>
</comment>
<dbReference type="GO" id="GO:1903457">
    <property type="term" value="P:lactate catabolic process"/>
    <property type="evidence" value="ECO:0007669"/>
    <property type="project" value="TreeGrafter"/>
</dbReference>
<reference evidence="9 10" key="1">
    <citation type="journal article" date="2016" name="Nat. Commun.">
        <title>Thousands of microbial genomes shed light on interconnected biogeochemical processes in an aquifer system.</title>
        <authorList>
            <person name="Anantharaman K."/>
            <person name="Brown C.T."/>
            <person name="Hug L.A."/>
            <person name="Sharon I."/>
            <person name="Castelle C.J."/>
            <person name="Probst A.J."/>
            <person name="Thomas B.C."/>
            <person name="Singh A."/>
            <person name="Wilkins M.J."/>
            <person name="Karaoz U."/>
            <person name="Brodie E.L."/>
            <person name="Williams K.H."/>
            <person name="Hubbard S.S."/>
            <person name="Banfield J.F."/>
        </authorList>
    </citation>
    <scope>NUCLEOTIDE SEQUENCE [LARGE SCALE GENOMIC DNA]</scope>
</reference>
<evidence type="ECO:0000256" key="3">
    <source>
        <dbReference type="ARBA" id="ARBA00022630"/>
    </source>
</evidence>
<keyword evidence="4" id="KW-0274">FAD</keyword>
<dbReference type="EC" id="1.1.2.4" evidence="7"/>
<proteinExistence type="inferred from homology"/>
<dbReference type="GO" id="GO:0004458">
    <property type="term" value="F:D-lactate dehydrogenase (cytochrome) activity"/>
    <property type="evidence" value="ECO:0007669"/>
    <property type="project" value="UniProtKB-EC"/>
</dbReference>